<dbReference type="PANTHER" id="PTHR43669">
    <property type="entry name" value="5-KETO-D-GLUCONATE 5-REDUCTASE"/>
    <property type="match status" value="1"/>
</dbReference>
<evidence type="ECO:0000313" key="5">
    <source>
        <dbReference type="EMBL" id="KJL26414.1"/>
    </source>
</evidence>
<dbReference type="InterPro" id="IPR036291">
    <property type="entry name" value="NAD(P)-bd_dom_sf"/>
</dbReference>
<dbReference type="PATRIC" id="fig|82380.10.peg.197"/>
<feature type="region of interest" description="Disordered" evidence="3">
    <location>
        <begin position="1"/>
        <end position="24"/>
    </location>
</feature>
<dbReference type="SMART" id="SM00822">
    <property type="entry name" value="PKS_KR"/>
    <property type="match status" value="1"/>
</dbReference>
<comment type="similarity">
    <text evidence="1">Belongs to the short-chain dehydrogenases/reductases (SDR) family.</text>
</comment>
<dbReference type="AlphaFoldDB" id="A0A0F0L167"/>
<dbReference type="InterPro" id="IPR057326">
    <property type="entry name" value="KR_dom"/>
</dbReference>
<dbReference type="FunFam" id="3.40.50.720:FF:000084">
    <property type="entry name" value="Short-chain dehydrogenase reductase"/>
    <property type="match status" value="1"/>
</dbReference>
<evidence type="ECO:0000256" key="2">
    <source>
        <dbReference type="ARBA" id="ARBA00023002"/>
    </source>
</evidence>
<comment type="caution">
    <text evidence="5">The sequence shown here is derived from an EMBL/GenBank/DDBJ whole genome shotgun (WGS) entry which is preliminary data.</text>
</comment>
<dbReference type="CDD" id="cd05233">
    <property type="entry name" value="SDR_c"/>
    <property type="match status" value="1"/>
</dbReference>
<proteinExistence type="inferred from homology"/>
<sequence length="297" mass="29903">MVPACTASSGTFEPPGAEEQDDRDDTAVLLRTTGARTACEEQMDLQLHDRTALITGAGSGIGRATARALAGEGVRVALLDRDGAALEATAALVRDSVPEAPAAVLVVADVTDEEQVRAAVSAAITGLGGLDHVVCCAGISGPVGSSIEDTDLAAWNAVLAVNVTGPFLVLKHALPALRVAVRASVVLLASDSAVVASPGMAPYCASKAALVQFGRALSVDLLGTGVRVNSIAPSVVDTPMSRGDLGEAALDDPGFPVQTADQVAAHVAYLLSPHAGAVNGTTLISDFGYTARSGFPA</sequence>
<protein>
    <submittedName>
        <fullName evidence="5">2-(R)-hydroxypropyl-CoM dehydrogenase</fullName>
        <ecNumber evidence="5">1.1.1.268</ecNumber>
    </submittedName>
</protein>
<keyword evidence="2 5" id="KW-0560">Oxidoreductase</keyword>
<evidence type="ECO:0000313" key="6">
    <source>
        <dbReference type="Proteomes" id="UP000033725"/>
    </source>
</evidence>
<feature type="compositionally biased region" description="Polar residues" evidence="3">
    <location>
        <begin position="1"/>
        <end position="11"/>
    </location>
</feature>
<dbReference type="EMBL" id="JYIV01000011">
    <property type="protein sequence ID" value="KJL26414.1"/>
    <property type="molecule type" value="Genomic_DNA"/>
</dbReference>
<organism evidence="5 6">
    <name type="scientific">Microbacterium oxydans</name>
    <dbReference type="NCBI Taxonomy" id="82380"/>
    <lineage>
        <taxon>Bacteria</taxon>
        <taxon>Bacillati</taxon>
        <taxon>Actinomycetota</taxon>
        <taxon>Actinomycetes</taxon>
        <taxon>Micrococcales</taxon>
        <taxon>Microbacteriaceae</taxon>
        <taxon>Microbacterium</taxon>
    </lineage>
</organism>
<dbReference type="PRINTS" id="PR00081">
    <property type="entry name" value="GDHRDH"/>
</dbReference>
<dbReference type="Proteomes" id="UP000033725">
    <property type="component" value="Unassembled WGS sequence"/>
</dbReference>
<dbReference type="PANTHER" id="PTHR43669:SF8">
    <property type="entry name" value="SHORT-CHAIN TYPE DEHYDROGENASE_REDUCTASE-RELATED"/>
    <property type="match status" value="1"/>
</dbReference>
<dbReference type="SUPFAM" id="SSF51735">
    <property type="entry name" value="NAD(P)-binding Rossmann-fold domains"/>
    <property type="match status" value="1"/>
</dbReference>
<dbReference type="InterPro" id="IPR002347">
    <property type="entry name" value="SDR_fam"/>
</dbReference>
<evidence type="ECO:0000256" key="1">
    <source>
        <dbReference type="ARBA" id="ARBA00006484"/>
    </source>
</evidence>
<dbReference type="EC" id="1.1.1.268" evidence="5"/>
<dbReference type="GO" id="GO:0050574">
    <property type="term" value="F:2-(R)-hydroxypropyl-CoM dehydrogenase activity"/>
    <property type="evidence" value="ECO:0007669"/>
    <property type="project" value="UniProtKB-EC"/>
</dbReference>
<gene>
    <name evidence="5" type="primary">xecD</name>
    <name evidence="5" type="ORF">RN51_00196</name>
</gene>
<evidence type="ECO:0000259" key="4">
    <source>
        <dbReference type="SMART" id="SM00822"/>
    </source>
</evidence>
<dbReference type="PROSITE" id="PS00061">
    <property type="entry name" value="ADH_SHORT"/>
    <property type="match status" value="1"/>
</dbReference>
<name>A0A0F0L167_9MICO</name>
<dbReference type="Gene3D" id="3.40.50.720">
    <property type="entry name" value="NAD(P)-binding Rossmann-like Domain"/>
    <property type="match status" value="1"/>
</dbReference>
<dbReference type="Pfam" id="PF13561">
    <property type="entry name" value="adh_short_C2"/>
    <property type="match status" value="1"/>
</dbReference>
<feature type="domain" description="Ketoreductase" evidence="4">
    <location>
        <begin position="50"/>
        <end position="225"/>
    </location>
</feature>
<dbReference type="InterPro" id="IPR020904">
    <property type="entry name" value="Sc_DH/Rdtase_CS"/>
</dbReference>
<accession>A0A0F0L167</accession>
<reference evidence="5 6" key="1">
    <citation type="submission" date="2015-02" db="EMBL/GenBank/DDBJ databases">
        <title>Draft genome sequences of ten Microbacterium spp. with emphasis on heavy metal contaminated environments.</title>
        <authorList>
            <person name="Corretto E."/>
        </authorList>
    </citation>
    <scope>NUCLEOTIDE SEQUENCE [LARGE SCALE GENOMIC DNA]</scope>
    <source>
        <strain evidence="5 6">BEL163</strain>
    </source>
</reference>
<evidence type="ECO:0000256" key="3">
    <source>
        <dbReference type="SAM" id="MobiDB-lite"/>
    </source>
</evidence>